<dbReference type="AlphaFoldDB" id="A0A7J9FDA2"/>
<proteinExistence type="predicted"/>
<keyword evidence="2" id="KW-1185">Reference proteome</keyword>
<sequence>MVTYFSAHLFKKQHHLRKNNLIRQKLS</sequence>
<reference evidence="1 2" key="1">
    <citation type="journal article" date="2019" name="Genome Biol. Evol.">
        <title>Insights into the evolution of the New World diploid cottons (Gossypium, subgenus Houzingenia) based on genome sequencing.</title>
        <authorList>
            <person name="Grover C.E."/>
            <person name="Arick M.A. 2nd"/>
            <person name="Thrash A."/>
            <person name="Conover J.L."/>
            <person name="Sanders W.S."/>
            <person name="Peterson D.G."/>
            <person name="Frelichowski J.E."/>
            <person name="Scheffler J.A."/>
            <person name="Scheffler B.E."/>
            <person name="Wendel J.F."/>
        </authorList>
    </citation>
    <scope>NUCLEOTIDE SEQUENCE [LARGE SCALE GENOMIC DNA]</scope>
    <source>
        <strain evidence="1">8</strain>
        <tissue evidence="1">Leaf</tissue>
    </source>
</reference>
<protein>
    <submittedName>
        <fullName evidence="1">Uncharacterized protein</fullName>
    </submittedName>
</protein>
<organism evidence="1 2">
    <name type="scientific">Gossypium trilobum</name>
    <dbReference type="NCBI Taxonomy" id="34281"/>
    <lineage>
        <taxon>Eukaryota</taxon>
        <taxon>Viridiplantae</taxon>
        <taxon>Streptophyta</taxon>
        <taxon>Embryophyta</taxon>
        <taxon>Tracheophyta</taxon>
        <taxon>Spermatophyta</taxon>
        <taxon>Magnoliopsida</taxon>
        <taxon>eudicotyledons</taxon>
        <taxon>Gunneridae</taxon>
        <taxon>Pentapetalae</taxon>
        <taxon>rosids</taxon>
        <taxon>malvids</taxon>
        <taxon>Malvales</taxon>
        <taxon>Malvaceae</taxon>
        <taxon>Malvoideae</taxon>
        <taxon>Gossypium</taxon>
    </lineage>
</organism>
<dbReference type="Proteomes" id="UP000593568">
    <property type="component" value="Unassembled WGS sequence"/>
</dbReference>
<accession>A0A7J9FDA2</accession>
<evidence type="ECO:0000313" key="1">
    <source>
        <dbReference type="EMBL" id="MBA0783161.1"/>
    </source>
</evidence>
<comment type="caution">
    <text evidence="1">The sequence shown here is derived from an EMBL/GenBank/DDBJ whole genome shotgun (WGS) entry which is preliminary data.</text>
</comment>
<name>A0A7J9FDA2_9ROSI</name>
<evidence type="ECO:0000313" key="2">
    <source>
        <dbReference type="Proteomes" id="UP000593568"/>
    </source>
</evidence>
<dbReference type="EMBL" id="JABEZW010000013">
    <property type="protein sequence ID" value="MBA0783161.1"/>
    <property type="molecule type" value="Genomic_DNA"/>
</dbReference>
<gene>
    <name evidence="1" type="ORF">Gotri_000925</name>
</gene>